<dbReference type="Pfam" id="PF04186">
    <property type="entry name" value="FxsA"/>
    <property type="match status" value="1"/>
</dbReference>
<gene>
    <name evidence="2" type="primary">fxsA</name>
    <name evidence="2" type="ORF">E4O86_03700</name>
</gene>
<organism evidence="2 3">
    <name type="scientific">Propylenella binzhouense</name>
    <dbReference type="NCBI Taxonomy" id="2555902"/>
    <lineage>
        <taxon>Bacteria</taxon>
        <taxon>Pseudomonadati</taxon>
        <taxon>Pseudomonadota</taxon>
        <taxon>Alphaproteobacteria</taxon>
        <taxon>Hyphomicrobiales</taxon>
        <taxon>Propylenellaceae</taxon>
        <taxon>Propylenella</taxon>
    </lineage>
</organism>
<evidence type="ECO:0000313" key="3">
    <source>
        <dbReference type="Proteomes" id="UP000773614"/>
    </source>
</evidence>
<dbReference type="AlphaFoldDB" id="A0A964WSB9"/>
<keyword evidence="3" id="KW-1185">Reference proteome</keyword>
<dbReference type="RefSeq" id="WP_161139161.1">
    <property type="nucleotide sequence ID" value="NZ_SPKJ01000006.1"/>
</dbReference>
<keyword evidence="1" id="KW-1133">Transmembrane helix</keyword>
<evidence type="ECO:0000256" key="1">
    <source>
        <dbReference type="SAM" id="Phobius"/>
    </source>
</evidence>
<name>A0A964WSB9_9HYPH</name>
<dbReference type="PANTHER" id="PTHR35335:SF1">
    <property type="entry name" value="UPF0716 PROTEIN FXSA"/>
    <property type="match status" value="1"/>
</dbReference>
<accession>A0A964WSB9</accession>
<keyword evidence="1" id="KW-0472">Membrane</keyword>
<proteinExistence type="predicted"/>
<dbReference type="OrthoDB" id="9792788at2"/>
<keyword evidence="1" id="KW-0812">Transmembrane</keyword>
<feature type="transmembrane region" description="Helical" evidence="1">
    <location>
        <begin position="25"/>
        <end position="45"/>
    </location>
</feature>
<protein>
    <submittedName>
        <fullName evidence="2">Membrane protein FxsA</fullName>
    </submittedName>
</protein>
<dbReference type="NCBIfam" id="NF008528">
    <property type="entry name" value="PRK11463.1-2"/>
    <property type="match status" value="1"/>
</dbReference>
<dbReference type="GO" id="GO:0016020">
    <property type="term" value="C:membrane"/>
    <property type="evidence" value="ECO:0007669"/>
    <property type="project" value="InterPro"/>
</dbReference>
<comment type="caution">
    <text evidence="2">The sequence shown here is derived from an EMBL/GenBank/DDBJ whole genome shotgun (WGS) entry which is preliminary data.</text>
</comment>
<dbReference type="EMBL" id="SPKJ01000006">
    <property type="protein sequence ID" value="MYZ46819.1"/>
    <property type="molecule type" value="Genomic_DNA"/>
</dbReference>
<dbReference type="PANTHER" id="PTHR35335">
    <property type="entry name" value="UPF0716 PROTEIN FXSA"/>
    <property type="match status" value="1"/>
</dbReference>
<evidence type="ECO:0000313" key="2">
    <source>
        <dbReference type="EMBL" id="MYZ46819.1"/>
    </source>
</evidence>
<dbReference type="InterPro" id="IPR007313">
    <property type="entry name" value="FxsA"/>
</dbReference>
<sequence length="160" mass="17038">MPFLLMLLAIPFAEIAMFILVGQEIGLAATLVLTLATAVAGTALLRQQGLSAITRIRAELDAGALPARALADGAMITAAGLFLLTPGFITDAVGLLLFIPPFRELVWKAIAKRLKVTVVQTRAPGRRAGPRVVDLDETEFTSRADPASPWRHRSGDLPGE</sequence>
<dbReference type="Proteomes" id="UP000773614">
    <property type="component" value="Unassembled WGS sequence"/>
</dbReference>
<reference evidence="2" key="1">
    <citation type="submission" date="2019-03" db="EMBL/GenBank/DDBJ databases">
        <title>Afifella sp. nov., isolated from activated sludge.</title>
        <authorList>
            <person name="Li Q."/>
            <person name="Liu Y."/>
        </authorList>
    </citation>
    <scope>NUCLEOTIDE SEQUENCE</scope>
    <source>
        <strain evidence="2">L72</strain>
    </source>
</reference>